<dbReference type="InterPro" id="IPR025375">
    <property type="entry name" value="DUF4365"/>
</dbReference>
<keyword evidence="3" id="KW-1185">Reference proteome</keyword>
<gene>
    <name evidence="2" type="ORF">I4I81_25850</name>
</gene>
<evidence type="ECO:0000313" key="2">
    <source>
        <dbReference type="EMBL" id="MBW0137659.1"/>
    </source>
</evidence>
<feature type="domain" description="DUF4365" evidence="1">
    <location>
        <begin position="32"/>
        <end position="166"/>
    </location>
</feature>
<dbReference type="Proteomes" id="UP000694287">
    <property type="component" value="Unassembled WGS sequence"/>
</dbReference>
<comment type="caution">
    <text evidence="2">The sequence shown here is derived from an EMBL/GenBank/DDBJ whole genome shotgun (WGS) entry which is preliminary data.</text>
</comment>
<organism evidence="2 3">
    <name type="scientific">Pseudonocardia abyssalis</name>
    <dbReference type="NCBI Taxonomy" id="2792008"/>
    <lineage>
        <taxon>Bacteria</taxon>
        <taxon>Bacillati</taxon>
        <taxon>Actinomycetota</taxon>
        <taxon>Actinomycetes</taxon>
        <taxon>Pseudonocardiales</taxon>
        <taxon>Pseudonocardiaceae</taxon>
        <taxon>Pseudonocardia</taxon>
    </lineage>
</organism>
<reference evidence="2 3" key="1">
    <citation type="submission" date="2020-11" db="EMBL/GenBank/DDBJ databases">
        <title>Pseudonocardia abyssalis sp. nov. and Pseudonocardia oceani sp. nov., description and phylogenomic analysis of two novel actinomycetes isolated from the deep Southern Ocean.</title>
        <authorList>
            <person name="Parra J."/>
        </authorList>
    </citation>
    <scope>NUCLEOTIDE SEQUENCE [LARGE SCALE GENOMIC DNA]</scope>
    <source>
        <strain evidence="2 3">KRD-168</strain>
    </source>
</reference>
<evidence type="ECO:0000313" key="3">
    <source>
        <dbReference type="Proteomes" id="UP000694287"/>
    </source>
</evidence>
<sequence length="179" mass="19218">MSHPQPASASEPDLPELSGLCASLDANGQKARFGVAYVRGICAQAGVGFTETSPDEDVQAIDGDVKFKEASVGVQVKCTSSLTIGGRSASWELDPAWIRKWSDALLPVYFVLVIVNKNPAAWLSHDKNGTTCRAAAFWTRISPVDLGARIDVPKSQRLTAETLTIWHRDMLESFTGGAA</sequence>
<name>A0ABS6UZI3_9PSEU</name>
<proteinExistence type="predicted"/>
<dbReference type="Pfam" id="PF14280">
    <property type="entry name" value="DUF4365"/>
    <property type="match status" value="1"/>
</dbReference>
<protein>
    <submittedName>
        <fullName evidence="2">DUF4365 domain-containing protein</fullName>
    </submittedName>
</protein>
<dbReference type="EMBL" id="JADQDK010000001">
    <property type="protein sequence ID" value="MBW0137659.1"/>
    <property type="molecule type" value="Genomic_DNA"/>
</dbReference>
<evidence type="ECO:0000259" key="1">
    <source>
        <dbReference type="Pfam" id="PF14280"/>
    </source>
</evidence>
<dbReference type="RefSeq" id="WP_218601043.1">
    <property type="nucleotide sequence ID" value="NZ_JADQDJ010000009.1"/>
</dbReference>
<accession>A0ABS6UZI3</accession>